<comment type="catalytic activity">
    <reaction evidence="1 8">
        <text>L-glutamate = D-glutamate</text>
        <dbReference type="Rhea" id="RHEA:12813"/>
        <dbReference type="ChEBI" id="CHEBI:29985"/>
        <dbReference type="ChEBI" id="CHEBI:29986"/>
        <dbReference type="EC" id="5.1.1.3"/>
    </reaction>
</comment>
<comment type="function">
    <text evidence="8">Provides the (R)-glutamate required for cell wall biosynthesis.</text>
</comment>
<evidence type="ECO:0000256" key="8">
    <source>
        <dbReference type="HAMAP-Rule" id="MF_00258"/>
    </source>
</evidence>
<dbReference type="EC" id="5.1.1.3" evidence="2 8"/>
<evidence type="ECO:0000313" key="10">
    <source>
        <dbReference type="Proteomes" id="UP000534578"/>
    </source>
</evidence>
<comment type="caution">
    <text evidence="9">The sequence shown here is derived from an EMBL/GenBank/DDBJ whole genome shotgun (WGS) entry which is preliminary data.</text>
</comment>
<dbReference type="InterPro" id="IPR001920">
    <property type="entry name" value="Asp/Glu_race"/>
</dbReference>
<dbReference type="GO" id="GO:0042802">
    <property type="term" value="F:identical protein binding"/>
    <property type="evidence" value="ECO:0007669"/>
    <property type="project" value="UniProtKB-ARBA"/>
</dbReference>
<sequence>MDKRPIGVMDSGLGGLSVIRVLREQLPHESVIFVGDQGYFPYGTKTREQVQQLALRIGKFLVKQDVKMMIIACNTATAAALQLLQNELPIPVIGVIEPGARAATQHHYKKIGVIGTESTIKNGAYAKILAKLNPALGVISSPAQPLVSIVEHGQTGTILAQKTVDTELEVFDNQSIEALILGCTHFPFLQKEIHNKLGANVQLIDPAFETIRQARELLTSENQLSVNYLTSRVELYSTGDVKDLVAGAQKWLPNRYNKCAHIQLNEED</sequence>
<feature type="binding site" evidence="8">
    <location>
        <begin position="74"/>
        <end position="75"/>
    </location>
    <ligand>
        <name>substrate</name>
    </ligand>
</feature>
<dbReference type="PANTHER" id="PTHR21198">
    <property type="entry name" value="GLUTAMATE RACEMASE"/>
    <property type="match status" value="1"/>
</dbReference>
<dbReference type="GO" id="GO:0008360">
    <property type="term" value="P:regulation of cell shape"/>
    <property type="evidence" value="ECO:0007669"/>
    <property type="project" value="UniProtKB-KW"/>
</dbReference>
<proteinExistence type="inferred from homology"/>
<dbReference type="Proteomes" id="UP000534578">
    <property type="component" value="Unassembled WGS sequence"/>
</dbReference>
<feature type="binding site" evidence="8">
    <location>
        <begin position="42"/>
        <end position="43"/>
    </location>
    <ligand>
        <name>substrate</name>
    </ligand>
</feature>
<evidence type="ECO:0000313" key="9">
    <source>
        <dbReference type="EMBL" id="MBB1095143.1"/>
    </source>
</evidence>
<dbReference type="AlphaFoldDB" id="A0A7W3UGF3"/>
<keyword evidence="4 8" id="KW-0573">Peptidoglycan synthesis</keyword>
<dbReference type="HAMAP" id="MF_00258">
    <property type="entry name" value="Glu_racemase"/>
    <property type="match status" value="1"/>
</dbReference>
<dbReference type="EMBL" id="JACIVE010000018">
    <property type="protein sequence ID" value="MBB1095143.1"/>
    <property type="molecule type" value="Genomic_DNA"/>
</dbReference>
<feature type="active site" description="Proton donor/acceptor" evidence="8">
    <location>
        <position position="73"/>
    </location>
</feature>
<evidence type="ECO:0000256" key="7">
    <source>
        <dbReference type="ARBA" id="ARBA00070053"/>
    </source>
</evidence>
<dbReference type="GO" id="GO:0008881">
    <property type="term" value="F:glutamate racemase activity"/>
    <property type="evidence" value="ECO:0007669"/>
    <property type="project" value="UniProtKB-UniRule"/>
</dbReference>
<dbReference type="GO" id="GO:0071555">
    <property type="term" value="P:cell wall organization"/>
    <property type="evidence" value="ECO:0007669"/>
    <property type="project" value="UniProtKB-KW"/>
</dbReference>
<dbReference type="SUPFAM" id="SSF53681">
    <property type="entry name" value="Aspartate/glutamate racemase"/>
    <property type="match status" value="2"/>
</dbReference>
<dbReference type="Pfam" id="PF01177">
    <property type="entry name" value="Asp_Glu_race"/>
    <property type="match status" value="1"/>
</dbReference>
<dbReference type="Gene3D" id="3.40.50.1860">
    <property type="match status" value="2"/>
</dbReference>
<dbReference type="PROSITE" id="PS00923">
    <property type="entry name" value="ASP_GLU_RACEMASE_1"/>
    <property type="match status" value="1"/>
</dbReference>
<protein>
    <recommendedName>
        <fullName evidence="7 8">Glutamate racemase</fullName>
        <ecNumber evidence="2 8">5.1.1.3</ecNumber>
    </recommendedName>
</protein>
<accession>A0A7W3UGF3</accession>
<feature type="binding site" evidence="8">
    <location>
        <begin position="184"/>
        <end position="185"/>
    </location>
    <ligand>
        <name>substrate</name>
    </ligand>
</feature>
<keyword evidence="6 8" id="KW-0961">Cell wall biogenesis/degradation</keyword>
<dbReference type="InterPro" id="IPR033134">
    <property type="entry name" value="Asp/Glu_racemase_AS_2"/>
</dbReference>
<dbReference type="PROSITE" id="PS00924">
    <property type="entry name" value="ASP_GLU_RACEMASE_2"/>
    <property type="match status" value="1"/>
</dbReference>
<evidence type="ECO:0000256" key="3">
    <source>
        <dbReference type="ARBA" id="ARBA00022960"/>
    </source>
</evidence>
<evidence type="ECO:0000256" key="1">
    <source>
        <dbReference type="ARBA" id="ARBA00001602"/>
    </source>
</evidence>
<gene>
    <name evidence="8 9" type="primary">murI</name>
    <name evidence="9" type="ORF">H5R92_02765</name>
</gene>
<feature type="active site" description="Proton donor/acceptor" evidence="8">
    <location>
        <position position="183"/>
    </location>
</feature>
<evidence type="ECO:0000256" key="4">
    <source>
        <dbReference type="ARBA" id="ARBA00022984"/>
    </source>
</evidence>
<feature type="binding site" evidence="8">
    <location>
        <begin position="10"/>
        <end position="11"/>
    </location>
    <ligand>
        <name>substrate</name>
    </ligand>
</feature>
<dbReference type="InterPro" id="IPR004391">
    <property type="entry name" value="Glu_race"/>
</dbReference>
<keyword evidence="3 8" id="KW-0133">Cell shape</keyword>
<comment type="similarity">
    <text evidence="8">Belongs to the aspartate/glutamate racemases family.</text>
</comment>
<dbReference type="InterPro" id="IPR018187">
    <property type="entry name" value="Asp/Glu_racemase_AS_1"/>
</dbReference>
<dbReference type="UniPathway" id="UPA00219"/>
<dbReference type="PANTHER" id="PTHR21198:SF2">
    <property type="entry name" value="GLUTAMATE RACEMASE"/>
    <property type="match status" value="1"/>
</dbReference>
<dbReference type="GO" id="GO:0009252">
    <property type="term" value="P:peptidoglycan biosynthetic process"/>
    <property type="evidence" value="ECO:0007669"/>
    <property type="project" value="UniProtKB-UniRule"/>
</dbReference>
<name>A0A7W3UGF3_9LACO</name>
<keyword evidence="5 8" id="KW-0413">Isomerase</keyword>
<reference evidence="9 10" key="1">
    <citation type="submission" date="2020-07" db="EMBL/GenBank/DDBJ databases">
        <title>Description of Limosilactobacillus balticus sp. nov., Limosilactobacillus agrestis sp. nov., Limosilactobacillus albertensis sp. nov., Limosilactobacillus rudii sp. nov., Limosilactobacillus fastidiosus sp. nov., five novel Limosilactobacillus species isolated from the vertebrate gastrointestinal tract, and proposal of 6 subspecies of Limosilactobacillus reuteri adapted to the gastrointestinal tract of specific vertebrate hosts.</title>
        <authorList>
            <person name="Li F."/>
            <person name="Cheng C."/>
            <person name="Zheng J."/>
            <person name="Quevedo R.M."/>
            <person name="Li J."/>
            <person name="Roos S."/>
            <person name="Gaenzle M.G."/>
            <person name="Walter J."/>
        </authorList>
    </citation>
    <scope>NUCLEOTIDE SEQUENCE [LARGE SCALE GENOMIC DNA]</scope>
    <source>
        <strain evidence="9 10">BG-MG3-A</strain>
    </source>
</reference>
<comment type="pathway">
    <text evidence="8">Cell wall biogenesis; peptidoglycan biosynthesis.</text>
</comment>
<dbReference type="InterPro" id="IPR015942">
    <property type="entry name" value="Asp/Glu/hydantoin_racemase"/>
</dbReference>
<evidence type="ECO:0000256" key="6">
    <source>
        <dbReference type="ARBA" id="ARBA00023316"/>
    </source>
</evidence>
<evidence type="ECO:0000256" key="2">
    <source>
        <dbReference type="ARBA" id="ARBA00013090"/>
    </source>
</evidence>
<dbReference type="FunFam" id="3.40.50.1860:FF:000002">
    <property type="entry name" value="Glutamate racemase"/>
    <property type="match status" value="1"/>
</dbReference>
<dbReference type="RefSeq" id="WP_182578084.1">
    <property type="nucleotide sequence ID" value="NZ_JACIVE010000018.1"/>
</dbReference>
<organism evidence="9 10">
    <name type="scientific">Limosilactobacillus agrestis</name>
    <dbReference type="NCBI Taxonomy" id="2759748"/>
    <lineage>
        <taxon>Bacteria</taxon>
        <taxon>Bacillati</taxon>
        <taxon>Bacillota</taxon>
        <taxon>Bacilli</taxon>
        <taxon>Lactobacillales</taxon>
        <taxon>Lactobacillaceae</taxon>
        <taxon>Limosilactobacillus</taxon>
    </lineage>
</organism>
<dbReference type="NCBIfam" id="TIGR00067">
    <property type="entry name" value="glut_race"/>
    <property type="match status" value="1"/>
</dbReference>
<evidence type="ECO:0000256" key="5">
    <source>
        <dbReference type="ARBA" id="ARBA00023235"/>
    </source>
</evidence>